<evidence type="ECO:0000256" key="2">
    <source>
        <dbReference type="ARBA" id="ARBA00022670"/>
    </source>
</evidence>
<evidence type="ECO:0000313" key="11">
    <source>
        <dbReference type="EMBL" id="MBB5363497.1"/>
    </source>
</evidence>
<dbReference type="Pfam" id="PF10030">
    <property type="entry name" value="DUF2272"/>
    <property type="match status" value="1"/>
</dbReference>
<dbReference type="Gene3D" id="1.10.530.10">
    <property type="match status" value="1"/>
</dbReference>
<feature type="region of interest" description="Disordered" evidence="7">
    <location>
        <begin position="1090"/>
        <end position="1110"/>
    </location>
</feature>
<dbReference type="InterPro" id="IPR051048">
    <property type="entry name" value="Peptidase_S8/S53_subtilisin"/>
</dbReference>
<dbReference type="RefSeq" id="WP_184132571.1">
    <property type="nucleotide sequence ID" value="NZ_JACHFL010000006.1"/>
</dbReference>
<feature type="region of interest" description="Disordered" evidence="7">
    <location>
        <begin position="1610"/>
        <end position="1633"/>
    </location>
</feature>
<evidence type="ECO:0000313" key="12">
    <source>
        <dbReference type="Proteomes" id="UP000552709"/>
    </source>
</evidence>
<dbReference type="GO" id="GO:0004252">
    <property type="term" value="F:serine-type endopeptidase activity"/>
    <property type="evidence" value="ECO:0007669"/>
    <property type="project" value="UniProtKB-UniRule"/>
</dbReference>
<keyword evidence="3 6" id="KW-0378">Hydrolase</keyword>
<dbReference type="InterPro" id="IPR036365">
    <property type="entry name" value="PGBD-like_sf"/>
</dbReference>
<feature type="compositionally biased region" description="Pro residues" evidence="7">
    <location>
        <begin position="1614"/>
        <end position="1631"/>
    </location>
</feature>
<dbReference type="InterPro" id="IPR000209">
    <property type="entry name" value="Peptidase_S8/S53_dom"/>
</dbReference>
<dbReference type="Gene3D" id="2.60.120.1290">
    <property type="match status" value="1"/>
</dbReference>
<keyword evidence="12" id="KW-1185">Reference proteome</keyword>
<dbReference type="InterPro" id="IPR036366">
    <property type="entry name" value="PGBDSf"/>
</dbReference>
<feature type="region of interest" description="Disordered" evidence="7">
    <location>
        <begin position="68"/>
        <end position="102"/>
    </location>
</feature>
<dbReference type="InterPro" id="IPR023346">
    <property type="entry name" value="Lysozyme-like_dom_sf"/>
</dbReference>
<evidence type="ECO:0000256" key="4">
    <source>
        <dbReference type="ARBA" id="ARBA00022825"/>
    </source>
</evidence>
<proteinExistence type="inferred from homology"/>
<dbReference type="GO" id="GO:0006508">
    <property type="term" value="P:proteolysis"/>
    <property type="evidence" value="ECO:0007669"/>
    <property type="project" value="UniProtKB-KW"/>
</dbReference>
<evidence type="ECO:0000256" key="3">
    <source>
        <dbReference type="ARBA" id="ARBA00022801"/>
    </source>
</evidence>
<comment type="similarity">
    <text evidence="1 6">Belongs to the peptidase S8 family.</text>
</comment>
<dbReference type="InterPro" id="IPR036852">
    <property type="entry name" value="Peptidase_S8/S53_dom_sf"/>
</dbReference>
<feature type="domain" description="Peptidase S8/S53" evidence="8">
    <location>
        <begin position="105"/>
        <end position="293"/>
    </location>
</feature>
<keyword evidence="2 6" id="KW-0645">Protease</keyword>
<dbReference type="Gene3D" id="3.40.50.200">
    <property type="entry name" value="Peptidase S8/S53 domain"/>
    <property type="match status" value="1"/>
</dbReference>
<feature type="active site" description="Charge relay system" evidence="5 6">
    <location>
        <position position="114"/>
    </location>
</feature>
<dbReference type="EMBL" id="JACHFL010000006">
    <property type="protein sequence ID" value="MBB5363497.1"/>
    <property type="molecule type" value="Genomic_DNA"/>
</dbReference>
<feature type="active site" description="Charge relay system" evidence="5 6">
    <location>
        <position position="188"/>
    </location>
</feature>
<dbReference type="InterPro" id="IPR015500">
    <property type="entry name" value="Peptidase_S8_subtilisin-rel"/>
</dbReference>
<dbReference type="SUPFAM" id="SSF53955">
    <property type="entry name" value="Lysozyme-like"/>
    <property type="match status" value="1"/>
</dbReference>
<organism evidence="11 12">
    <name type="scientific">Deinococcus humi</name>
    <dbReference type="NCBI Taxonomy" id="662880"/>
    <lineage>
        <taxon>Bacteria</taxon>
        <taxon>Thermotogati</taxon>
        <taxon>Deinococcota</taxon>
        <taxon>Deinococci</taxon>
        <taxon>Deinococcales</taxon>
        <taxon>Deinococcaceae</taxon>
        <taxon>Deinococcus</taxon>
    </lineage>
</organism>
<dbReference type="SUPFAM" id="SSF47090">
    <property type="entry name" value="PGBD-like"/>
    <property type="match status" value="2"/>
</dbReference>
<evidence type="ECO:0000256" key="6">
    <source>
        <dbReference type="PROSITE-ProRule" id="PRU01240"/>
    </source>
</evidence>
<dbReference type="Pfam" id="PF01471">
    <property type="entry name" value="PG_binding_1"/>
    <property type="match status" value="1"/>
</dbReference>
<keyword evidence="4 6" id="KW-0720">Serine protease</keyword>
<dbReference type="Proteomes" id="UP000552709">
    <property type="component" value="Unassembled WGS sequence"/>
</dbReference>
<feature type="compositionally biased region" description="Pro residues" evidence="7">
    <location>
        <begin position="1502"/>
        <end position="1522"/>
    </location>
</feature>
<dbReference type="PRINTS" id="PR00723">
    <property type="entry name" value="SUBTILISIN"/>
</dbReference>
<dbReference type="InterPro" id="IPR019262">
    <property type="entry name" value="DUF2272"/>
</dbReference>
<feature type="region of interest" description="Disordered" evidence="7">
    <location>
        <begin position="460"/>
        <end position="482"/>
    </location>
</feature>
<evidence type="ECO:0000259" key="10">
    <source>
        <dbReference type="Pfam" id="PF10030"/>
    </source>
</evidence>
<dbReference type="InterPro" id="IPR023828">
    <property type="entry name" value="Peptidase_S8_Ser-AS"/>
</dbReference>
<dbReference type="SUPFAM" id="SSF52743">
    <property type="entry name" value="Subtilisin-like"/>
    <property type="match status" value="1"/>
</dbReference>
<comment type="caution">
    <text evidence="11">The sequence shown here is derived from an EMBL/GenBank/DDBJ whole genome shotgun (WGS) entry which is preliminary data.</text>
</comment>
<evidence type="ECO:0000259" key="9">
    <source>
        <dbReference type="Pfam" id="PF01471"/>
    </source>
</evidence>
<accession>A0A7W8NH11</accession>
<dbReference type="PANTHER" id="PTHR43399:SF4">
    <property type="entry name" value="CELL WALL-ASSOCIATED PROTEASE"/>
    <property type="match status" value="1"/>
</dbReference>
<reference evidence="11 12" key="1">
    <citation type="submission" date="2020-08" db="EMBL/GenBank/DDBJ databases">
        <title>Genomic Encyclopedia of Type Strains, Phase IV (KMG-IV): sequencing the most valuable type-strain genomes for metagenomic binning, comparative biology and taxonomic classification.</title>
        <authorList>
            <person name="Goeker M."/>
        </authorList>
    </citation>
    <scope>NUCLEOTIDE SEQUENCE [LARGE SCALE GENOMIC DNA]</scope>
    <source>
        <strain evidence="11 12">DSM 27939</strain>
    </source>
</reference>
<dbReference type="PROSITE" id="PS00138">
    <property type="entry name" value="SUBTILASE_SER"/>
    <property type="match status" value="1"/>
</dbReference>
<evidence type="ECO:0000259" key="8">
    <source>
        <dbReference type="Pfam" id="PF00082"/>
    </source>
</evidence>
<gene>
    <name evidence="11" type="ORF">HNQ08_002603</name>
</gene>
<feature type="active site" description="Charge relay system" evidence="5 6">
    <location>
        <position position="511"/>
    </location>
</feature>
<evidence type="ECO:0000256" key="1">
    <source>
        <dbReference type="ARBA" id="ARBA00011073"/>
    </source>
</evidence>
<dbReference type="Pfam" id="PF00082">
    <property type="entry name" value="Peptidase_S8"/>
    <property type="match status" value="2"/>
</dbReference>
<feature type="domain" description="DUF2272" evidence="10">
    <location>
        <begin position="1682"/>
        <end position="1827"/>
    </location>
</feature>
<protein>
    <submittedName>
        <fullName evidence="11">Subtilisin family serine protease/peptidoglycan hydrolase-like protein with peptidoglycan-binding domain</fullName>
    </submittedName>
</protein>
<sequence>MDPELYELLEEGDPGDEVAVVMRLLDPARPPAGTRVVASFGEIVTARVQRDSIPEVWRDPRVDSLKAPRGLSADLEPSPILHDLNEDLTSTPSDTRRPPGLGVTGRGVVIGVIDWGCDFAHPDFRHPDGSTRLLALWDQRLRGEMDTSPYGYGRIFAAERINAALQSPDPYAALDYHPADADPGLGAHGTHTLGIAGGNGRGGGPTGVAPGADLVFVHMGAREGPDAVPLGNSVELLEGLDLISRIAAGRPCAVNLSLGRHAGEKTGRSLVERALDAWVSLAPGRAIGQSCGNYFERRTHTEWTLRPGGRHRFEIRVNPGDRSPNELDLWYPGRDRLGVEVCSADGRFRVQAARGERATAQLEGREVVRLYHRAFDPNNGDHQVSVRFEVVPGVTSWEVTLTGEDVQDGRVHAWIERDSACGSCQSRFPREEADAQVTLGTICTGYRTLAVGAYDPHREDRPLGRFSSSGPTRDGRPKPDLIAPGVMILAPRSRARDGGEDRLYTRMSGTSMAAPHITGTLALMFEAAGEPLDIVRTRRLLLASCEPAGPELDPARVGSGYLDTLRAVQAAQSGHVVPPSLREEARPMSDFIALPEDLPPEEAPAEPLPDVVSGLPDDETLREEAFYSDAASPHMALESAPMPEGEDESFASDVDPDLTALEFASAPETETEAFSQARMDRATDRDQPAGLRFLEQFEAGLDRDHPPSAAQVLREAACLPQAANSWSGPLRPHEVWQAYGAGEFPAVRAAMDPALTLVGAPGGTLPGLEPGDLLVQRAGGSPFTTVSVVRAPGVGSAPVWRVAGGDVRPTQGWALDGAGRVGANTVVLRPHAAPPAFADTTDAAEVAGRCPEVTVAPADRPRLLTRGSVHPAVREVQRKLSAFHLAQLLRGQPGLPGAPLTEDCVYGALTQGAVLEFQRQVFPGLNAEHDGKVGARTWAQLDAVVLLPGAAPLAALTVEGLDLLDDGLTRPLTWDDVIGLDVIRANVRLTVSGLPQAVLPAEMDVVVSSRPPNRDAGTATLDAGVTLRLPRVSSEPGGRARYGLSRAPGDLGAFLAVETLRKEVTTLVRQPDHLGPGTSDAAFRDTLGWAPRGRATLPNSRSGTTGDPAGEVPDARKLFLAAGVEVLEVMALPLPGVQVSVPPARALIRSPADVVYYSGHGSSAHNCLLFEGISREESCWLKPAELVPHWRSPLDLDVLILAGCSVLRVDFPTFGDPGGNGLAWARLLTTHGGPLRAILGYGGGAPADARGGDDIARAMAARMAAGSRDFARDWLEVNEAARAWNAVAIDTRGYWDFTTFHNIRGPRPLPSGAGESVLPGDAEAGESADLPDAFFAGVREVAAAIGAQPLHLLQVMMAESGIRPAAHNPHGHASGLIQFMPATLVRLGWTAGHEAFRQLGAVEQLPFVLRFYRPYRAAGLTSTARLYQATFLPVTLALGSDPDTVLAGREGPYPAAYAGNRGLDRRGDGTIRVSDLTAAVDRQCRGPRWEEARARLEGTSPLPVPPYPPSPTPPGPTPPSPGGRPTLRVGARGEAVRDAQRQLNAVHARLMASGQPGLPGAPLVEDGSFGPRTRAAVVAFQQRAFPGQPREHDGVIGPRTWTQLDIWAGGSAPGPVPPIPDPPQPGPPAPNTPWSILRTDAVRIALEEYARWHPGGTAHTETDPAMRPVLRGYWMEGVGLGGAAADQAIEGRLAWSAAFISWVMRRAGAGPLFSYASGHTVYCAAAKRNRTAGDLSNPFWLYRITERAPEVGDLVCTGRQDSGVTYDNVDDGQFRASHCDVVVEVTPGRLGVIGGNVGDTVGRKVLRIGADGRMLTDGGQRQYFAVLRVRTDHRQE</sequence>
<evidence type="ECO:0000256" key="7">
    <source>
        <dbReference type="SAM" id="MobiDB-lite"/>
    </source>
</evidence>
<dbReference type="InterPro" id="IPR002477">
    <property type="entry name" value="Peptidoglycan-bd-like"/>
</dbReference>
<dbReference type="PANTHER" id="PTHR43399">
    <property type="entry name" value="SUBTILISIN-RELATED"/>
    <property type="match status" value="1"/>
</dbReference>
<evidence type="ECO:0000256" key="5">
    <source>
        <dbReference type="PIRSR" id="PIRSR615500-1"/>
    </source>
</evidence>
<dbReference type="PROSITE" id="PS51892">
    <property type="entry name" value="SUBTILASE"/>
    <property type="match status" value="1"/>
</dbReference>
<feature type="region of interest" description="Disordered" evidence="7">
    <location>
        <begin position="1493"/>
        <end position="1528"/>
    </location>
</feature>
<feature type="domain" description="Peptidoglycan binding-like" evidence="9">
    <location>
        <begin position="1532"/>
        <end position="1604"/>
    </location>
</feature>
<feature type="domain" description="Peptidase S8/S53" evidence="8">
    <location>
        <begin position="446"/>
        <end position="551"/>
    </location>
</feature>
<dbReference type="Gene3D" id="1.10.101.10">
    <property type="entry name" value="PGBD-like superfamily/PGBD"/>
    <property type="match status" value="2"/>
</dbReference>
<name>A0A7W8NH11_9DEIO</name>